<dbReference type="SUPFAM" id="SSF46689">
    <property type="entry name" value="Homeodomain-like"/>
    <property type="match status" value="1"/>
</dbReference>
<gene>
    <name evidence="6" type="ORF">GCM10011588_30390</name>
</gene>
<evidence type="ECO:0000259" key="5">
    <source>
        <dbReference type="PROSITE" id="PS50977"/>
    </source>
</evidence>
<feature type="domain" description="HTH tetR-type" evidence="5">
    <location>
        <begin position="30"/>
        <end position="90"/>
    </location>
</feature>
<dbReference type="GO" id="GO:0000976">
    <property type="term" value="F:transcription cis-regulatory region binding"/>
    <property type="evidence" value="ECO:0007669"/>
    <property type="project" value="TreeGrafter"/>
</dbReference>
<dbReference type="AlphaFoldDB" id="A0A917VTY4"/>
<evidence type="ECO:0000256" key="1">
    <source>
        <dbReference type="ARBA" id="ARBA00023015"/>
    </source>
</evidence>
<protein>
    <submittedName>
        <fullName evidence="6">TetR family transcriptional regulator</fullName>
    </submittedName>
</protein>
<dbReference type="EMBL" id="BMMH01000005">
    <property type="protein sequence ID" value="GGL13849.1"/>
    <property type="molecule type" value="Genomic_DNA"/>
</dbReference>
<evidence type="ECO:0000256" key="4">
    <source>
        <dbReference type="PROSITE-ProRule" id="PRU00335"/>
    </source>
</evidence>
<evidence type="ECO:0000256" key="3">
    <source>
        <dbReference type="ARBA" id="ARBA00023163"/>
    </source>
</evidence>
<dbReference type="SUPFAM" id="SSF48498">
    <property type="entry name" value="Tetracyclin repressor-like, C-terminal domain"/>
    <property type="match status" value="1"/>
</dbReference>
<sequence length="213" mass="23114">MRFRVLSTDQYCKALRSTIACMEQRTAFATTRRTELFDALVALFLAEGFAHLTLDAIAARLKCSKSTLYTLAGSKEQLVTAATVHFFKRATDTVEAEVATGKGPRERITTYLTAVGEALAAASDQFMTDLDHFTPARAVYERNTRIAARRVQELIDEGVAAGEFRGVHAAFAADLAATMMVRIQQGGVRTGTGLDDAAAYRELATVLTHGIST</sequence>
<dbReference type="PANTHER" id="PTHR30055:SF234">
    <property type="entry name" value="HTH-TYPE TRANSCRIPTIONAL REGULATOR BETI"/>
    <property type="match status" value="1"/>
</dbReference>
<dbReference type="InterPro" id="IPR001647">
    <property type="entry name" value="HTH_TetR"/>
</dbReference>
<dbReference type="PROSITE" id="PS50977">
    <property type="entry name" value="HTH_TETR_2"/>
    <property type="match status" value="1"/>
</dbReference>
<dbReference type="InterPro" id="IPR009057">
    <property type="entry name" value="Homeodomain-like_sf"/>
</dbReference>
<dbReference type="Proteomes" id="UP000638263">
    <property type="component" value="Unassembled WGS sequence"/>
</dbReference>
<dbReference type="Pfam" id="PF00440">
    <property type="entry name" value="TetR_N"/>
    <property type="match status" value="1"/>
</dbReference>
<evidence type="ECO:0000313" key="7">
    <source>
        <dbReference type="Proteomes" id="UP000638263"/>
    </source>
</evidence>
<dbReference type="Gene3D" id="1.10.10.60">
    <property type="entry name" value="Homeodomain-like"/>
    <property type="match status" value="1"/>
</dbReference>
<evidence type="ECO:0000313" key="6">
    <source>
        <dbReference type="EMBL" id="GGL13849.1"/>
    </source>
</evidence>
<accession>A0A917VTY4</accession>
<reference evidence="6" key="2">
    <citation type="submission" date="2020-09" db="EMBL/GenBank/DDBJ databases">
        <authorList>
            <person name="Sun Q."/>
            <person name="Zhou Y."/>
        </authorList>
    </citation>
    <scope>NUCLEOTIDE SEQUENCE</scope>
    <source>
        <strain evidence="6">CGMCC 4.3508</strain>
    </source>
</reference>
<reference evidence="6" key="1">
    <citation type="journal article" date="2014" name="Int. J. Syst. Evol. Microbiol.">
        <title>Complete genome sequence of Corynebacterium casei LMG S-19264T (=DSM 44701T), isolated from a smear-ripened cheese.</title>
        <authorList>
            <consortium name="US DOE Joint Genome Institute (JGI-PGF)"/>
            <person name="Walter F."/>
            <person name="Albersmeier A."/>
            <person name="Kalinowski J."/>
            <person name="Ruckert C."/>
        </authorList>
    </citation>
    <scope>NUCLEOTIDE SEQUENCE</scope>
    <source>
        <strain evidence="6">CGMCC 4.3508</strain>
    </source>
</reference>
<keyword evidence="3" id="KW-0804">Transcription</keyword>
<dbReference type="InterPro" id="IPR050109">
    <property type="entry name" value="HTH-type_TetR-like_transc_reg"/>
</dbReference>
<dbReference type="GO" id="GO:0003700">
    <property type="term" value="F:DNA-binding transcription factor activity"/>
    <property type="evidence" value="ECO:0007669"/>
    <property type="project" value="TreeGrafter"/>
</dbReference>
<dbReference type="PANTHER" id="PTHR30055">
    <property type="entry name" value="HTH-TYPE TRANSCRIPTIONAL REGULATOR RUTR"/>
    <property type="match status" value="1"/>
</dbReference>
<name>A0A917VTY4_9NOCA</name>
<keyword evidence="7" id="KW-1185">Reference proteome</keyword>
<evidence type="ECO:0000256" key="2">
    <source>
        <dbReference type="ARBA" id="ARBA00023125"/>
    </source>
</evidence>
<keyword evidence="2 4" id="KW-0238">DNA-binding</keyword>
<dbReference type="Gene3D" id="1.10.357.10">
    <property type="entry name" value="Tetracycline Repressor, domain 2"/>
    <property type="match status" value="1"/>
</dbReference>
<keyword evidence="1" id="KW-0805">Transcription regulation</keyword>
<feature type="DNA-binding region" description="H-T-H motif" evidence="4">
    <location>
        <begin position="53"/>
        <end position="72"/>
    </location>
</feature>
<proteinExistence type="predicted"/>
<comment type="caution">
    <text evidence="6">The sequence shown here is derived from an EMBL/GenBank/DDBJ whole genome shotgun (WGS) entry which is preliminary data.</text>
</comment>
<dbReference type="InterPro" id="IPR036271">
    <property type="entry name" value="Tet_transcr_reg_TetR-rel_C_sf"/>
</dbReference>
<organism evidence="6 7">
    <name type="scientific">Nocardia jinanensis</name>
    <dbReference type="NCBI Taxonomy" id="382504"/>
    <lineage>
        <taxon>Bacteria</taxon>
        <taxon>Bacillati</taxon>
        <taxon>Actinomycetota</taxon>
        <taxon>Actinomycetes</taxon>
        <taxon>Mycobacteriales</taxon>
        <taxon>Nocardiaceae</taxon>
        <taxon>Nocardia</taxon>
    </lineage>
</organism>